<dbReference type="Proteomes" id="UP000064412">
    <property type="component" value="Unassembled WGS sequence"/>
</dbReference>
<evidence type="ECO:0008006" key="3">
    <source>
        <dbReference type="Google" id="ProtNLM"/>
    </source>
</evidence>
<evidence type="ECO:0000313" key="1">
    <source>
        <dbReference type="EMBL" id="KUY20909.1"/>
    </source>
</evidence>
<organism evidence="1 2">
    <name type="scientific">Elizabethkingia miricola</name>
    <name type="common">Chryseobacterium miricola</name>
    <dbReference type="NCBI Taxonomy" id="172045"/>
    <lineage>
        <taxon>Bacteria</taxon>
        <taxon>Pseudomonadati</taxon>
        <taxon>Bacteroidota</taxon>
        <taxon>Flavobacteriia</taxon>
        <taxon>Flavobacteriales</taxon>
        <taxon>Weeksellaceae</taxon>
        <taxon>Elizabethkingia</taxon>
    </lineage>
</organism>
<evidence type="ECO:0000313" key="2">
    <source>
        <dbReference type="Proteomes" id="UP000064412"/>
    </source>
</evidence>
<comment type="caution">
    <text evidence="1">The sequence shown here is derived from an EMBL/GenBank/DDBJ whole genome shotgun (WGS) entry which is preliminary data.</text>
</comment>
<accession>A0ABD4DPN7</accession>
<dbReference type="EMBL" id="LNOI01000001">
    <property type="protein sequence ID" value="KUY20909.1"/>
    <property type="molecule type" value="Genomic_DNA"/>
</dbReference>
<name>A0ABD4DPN7_ELIMR</name>
<sequence length="94" mass="10995">MNDFLKKRCADLTVLEILNLAHLKNKVEKPFIDMAQFCEVSGMDKNKVHRLLIHDLSGVRELVFGGYEKHKKYKSGRKLCFDTGKTLEWLNNRE</sequence>
<reference evidence="1 2" key="1">
    <citation type="submission" date="2015-11" db="EMBL/GenBank/DDBJ databases">
        <authorList>
            <person name="Nicholson A.C."/>
            <person name="Humrighouse B.W."/>
            <person name="Graziano J."/>
            <person name="Lasker B."/>
            <person name="Whitney A.M."/>
            <person name="Mcquiston J.R."/>
        </authorList>
    </citation>
    <scope>NUCLEOTIDE SEQUENCE [LARGE SCALE GENOMIC DNA]</scope>
    <source>
        <strain evidence="1 2">G4071</strain>
    </source>
</reference>
<dbReference type="RefSeq" id="WP_059344542.1">
    <property type="nucleotide sequence ID" value="NZ_LNOI01000001.1"/>
</dbReference>
<proteinExistence type="predicted"/>
<dbReference type="AlphaFoldDB" id="A0ABD4DPN7"/>
<protein>
    <recommendedName>
        <fullName evidence="3">DNA-binding protein</fullName>
    </recommendedName>
</protein>
<gene>
    <name evidence="1" type="ORF">ATB95_08405</name>
</gene>